<keyword evidence="1" id="KW-0472">Membrane</keyword>
<evidence type="ECO:0000256" key="1">
    <source>
        <dbReference type="SAM" id="Phobius"/>
    </source>
</evidence>
<dbReference type="Proteomes" id="UP000000739">
    <property type="component" value="Chromosome"/>
</dbReference>
<keyword evidence="1" id="KW-0812">Transmembrane</keyword>
<organism evidence="2 3">
    <name type="scientific">Desulfatibacillum aliphaticivorans</name>
    <dbReference type="NCBI Taxonomy" id="218208"/>
    <lineage>
        <taxon>Bacteria</taxon>
        <taxon>Pseudomonadati</taxon>
        <taxon>Thermodesulfobacteriota</taxon>
        <taxon>Desulfobacteria</taxon>
        <taxon>Desulfobacterales</taxon>
        <taxon>Desulfatibacillaceae</taxon>
        <taxon>Desulfatibacillum</taxon>
    </lineage>
</organism>
<gene>
    <name evidence="2" type="ordered locus">Dalk_1958</name>
</gene>
<accession>B8FEX7</accession>
<proteinExistence type="predicted"/>
<dbReference type="KEGG" id="dal:Dalk_1958"/>
<keyword evidence="1" id="KW-1133">Transmembrane helix</keyword>
<dbReference type="EMBL" id="CP001322">
    <property type="protein sequence ID" value="ACL03654.1"/>
    <property type="molecule type" value="Genomic_DNA"/>
</dbReference>
<name>B8FEX7_DESAL</name>
<evidence type="ECO:0000313" key="3">
    <source>
        <dbReference type="Proteomes" id="UP000000739"/>
    </source>
</evidence>
<evidence type="ECO:0000313" key="2">
    <source>
        <dbReference type="EMBL" id="ACL03654.1"/>
    </source>
</evidence>
<sequence>MHLKTVKNYLRSAQIYTYLGLIYLILLILFPEKIPGEFREEASALILLLLIIEVYLARANKMLKKTMHSKDSLTDGQPDNRGV</sequence>
<keyword evidence="3" id="KW-1185">Reference proteome</keyword>
<dbReference type="AlphaFoldDB" id="B8FEX7"/>
<reference evidence="2 3" key="1">
    <citation type="journal article" date="2012" name="Environ. Microbiol.">
        <title>The genome sequence of Desulfatibacillum alkenivorans AK-01: a blueprint for anaerobic alkane oxidation.</title>
        <authorList>
            <person name="Callaghan A.V."/>
            <person name="Morris B.E."/>
            <person name="Pereira I.A."/>
            <person name="McInerney M.J."/>
            <person name="Austin R.N."/>
            <person name="Groves J.T."/>
            <person name="Kukor J.J."/>
            <person name="Suflita J.M."/>
            <person name="Young L.Y."/>
            <person name="Zylstra G.J."/>
            <person name="Wawrik B."/>
        </authorList>
    </citation>
    <scope>NUCLEOTIDE SEQUENCE [LARGE SCALE GENOMIC DNA]</scope>
    <source>
        <strain evidence="2 3">AK-01</strain>
    </source>
</reference>
<feature type="transmembrane region" description="Helical" evidence="1">
    <location>
        <begin position="42"/>
        <end position="60"/>
    </location>
</feature>
<feature type="transmembrane region" description="Helical" evidence="1">
    <location>
        <begin position="12"/>
        <end position="30"/>
    </location>
</feature>
<protein>
    <submittedName>
        <fullName evidence="2">Uncharacterized protein</fullName>
    </submittedName>
</protein>
<dbReference type="RefSeq" id="WP_012611083.1">
    <property type="nucleotide sequence ID" value="NC_011768.1"/>
</dbReference>
<dbReference type="HOGENOM" id="CLU_2537041_0_0_7"/>